<organism evidence="1 2">
    <name type="scientific">Candidatus Magasanikbacteria bacterium RIFOXYD1_FULL_40_23</name>
    <dbReference type="NCBI Taxonomy" id="1798705"/>
    <lineage>
        <taxon>Bacteria</taxon>
        <taxon>Candidatus Magasanikiibacteriota</taxon>
    </lineage>
</organism>
<sequence>MAKSAVSFYLLCNDFFNPNGGKCNGELVDVGPENGGKYVTRLKCRRCGRIIYIEITDLHRKLEDAKRRAFQDSTRD</sequence>
<gene>
    <name evidence="1" type="ORF">A2563_02320</name>
</gene>
<reference evidence="1 2" key="1">
    <citation type="journal article" date="2016" name="Nat. Commun.">
        <title>Thousands of microbial genomes shed light on interconnected biogeochemical processes in an aquifer system.</title>
        <authorList>
            <person name="Anantharaman K."/>
            <person name="Brown C.T."/>
            <person name="Hug L.A."/>
            <person name="Sharon I."/>
            <person name="Castelle C.J."/>
            <person name="Probst A.J."/>
            <person name="Thomas B.C."/>
            <person name="Singh A."/>
            <person name="Wilkins M.J."/>
            <person name="Karaoz U."/>
            <person name="Brodie E.L."/>
            <person name="Williams K.H."/>
            <person name="Hubbard S.S."/>
            <person name="Banfield J.F."/>
        </authorList>
    </citation>
    <scope>NUCLEOTIDE SEQUENCE [LARGE SCALE GENOMIC DNA]</scope>
</reference>
<dbReference type="AlphaFoldDB" id="A0A1F6PBI2"/>
<evidence type="ECO:0000313" key="2">
    <source>
        <dbReference type="Proteomes" id="UP000176634"/>
    </source>
</evidence>
<evidence type="ECO:0000313" key="1">
    <source>
        <dbReference type="EMBL" id="OGH93420.1"/>
    </source>
</evidence>
<accession>A0A1F6PBI2</accession>
<comment type="caution">
    <text evidence="1">The sequence shown here is derived from an EMBL/GenBank/DDBJ whole genome shotgun (WGS) entry which is preliminary data.</text>
</comment>
<dbReference type="Proteomes" id="UP000176634">
    <property type="component" value="Unassembled WGS sequence"/>
</dbReference>
<protein>
    <submittedName>
        <fullName evidence="1">Uncharacterized protein</fullName>
    </submittedName>
</protein>
<dbReference type="EMBL" id="MFRA01000001">
    <property type="protein sequence ID" value="OGH93420.1"/>
    <property type="molecule type" value="Genomic_DNA"/>
</dbReference>
<dbReference type="STRING" id="1798705.A2563_02320"/>
<proteinExistence type="predicted"/>
<name>A0A1F6PBI2_9BACT</name>